<evidence type="ECO:0000313" key="10">
    <source>
        <dbReference type="Proteomes" id="UP000000954"/>
    </source>
</evidence>
<evidence type="ECO:0000256" key="6">
    <source>
        <dbReference type="ARBA" id="ARBA00023136"/>
    </source>
</evidence>
<organism evidence="9 10">
    <name type="scientific">Cryptobacterium curtum (strain ATCC 700683 / DSM 15641 / CCUG 43107 / 12-3)</name>
    <dbReference type="NCBI Taxonomy" id="469378"/>
    <lineage>
        <taxon>Bacteria</taxon>
        <taxon>Bacillati</taxon>
        <taxon>Actinomycetota</taxon>
        <taxon>Coriobacteriia</taxon>
        <taxon>Eggerthellales</taxon>
        <taxon>Eggerthellaceae</taxon>
        <taxon>Cryptobacterium</taxon>
    </lineage>
</organism>
<keyword evidence="3 8" id="KW-0812">Transmembrane</keyword>
<dbReference type="InterPro" id="IPR003810">
    <property type="entry name" value="Mntp/YtaF"/>
</dbReference>
<dbReference type="RefSeq" id="WP_012802783.1">
    <property type="nucleotide sequence ID" value="NC_013170.1"/>
</dbReference>
<feature type="transmembrane region" description="Helical" evidence="8">
    <location>
        <begin position="38"/>
        <end position="61"/>
    </location>
</feature>
<dbReference type="GO" id="GO:0005384">
    <property type="term" value="F:manganese ion transmembrane transporter activity"/>
    <property type="evidence" value="ECO:0007669"/>
    <property type="project" value="UniProtKB-UniRule"/>
</dbReference>
<proteinExistence type="inferred from homology"/>
<accession>C7MMF5</accession>
<evidence type="ECO:0000256" key="8">
    <source>
        <dbReference type="HAMAP-Rule" id="MF_01521"/>
    </source>
</evidence>
<comment type="function">
    <text evidence="8">Probably functions as a manganese efflux pump.</text>
</comment>
<dbReference type="KEGG" id="ccu:Ccur_03700"/>
<sequence>MNLFEIVVLGIALSADAMSVTLCNIIANPRISRRRAALIPLTFGALQGIMPLIGYLAGFLAVEAISAYAGIITFGILGIIGAKMAWDGIHEDSSEDEEAVRGKLSVPVILVQAIATSIDALAVGISLAAGQTNIVSAAGIIALSTFLLCGAMIIIGRCLGASFGRRAQIVGGIVLILLGAKAFFF</sequence>
<comment type="subcellular location">
    <subcellularLocation>
        <location evidence="8">Cell membrane</location>
        <topology evidence="8">Multi-pass membrane protein</topology>
    </subcellularLocation>
</comment>
<keyword evidence="7 8" id="KW-0464">Manganese</keyword>
<keyword evidence="5 8" id="KW-0406">Ion transport</keyword>
<evidence type="ECO:0000313" key="9">
    <source>
        <dbReference type="EMBL" id="ACU94095.1"/>
    </source>
</evidence>
<evidence type="ECO:0000256" key="5">
    <source>
        <dbReference type="ARBA" id="ARBA00023065"/>
    </source>
</evidence>
<dbReference type="PANTHER" id="PTHR35529:SF1">
    <property type="entry name" value="MANGANESE EFFLUX PUMP MNTP-RELATED"/>
    <property type="match status" value="1"/>
</dbReference>
<name>C7MMF5_CRYCD</name>
<keyword evidence="2 8" id="KW-1003">Cell membrane</keyword>
<reference evidence="9 10" key="1">
    <citation type="journal article" date="2009" name="Stand. Genomic Sci.">
        <title>Complete genome sequence of Cryptobacterium curtum type strain (12-3).</title>
        <authorList>
            <person name="Mavrommatis K."/>
            <person name="Pukall R."/>
            <person name="Rohde C."/>
            <person name="Chen F."/>
            <person name="Sims D."/>
            <person name="Brettin T."/>
            <person name="Kuske C."/>
            <person name="Detter J.C."/>
            <person name="Han C."/>
            <person name="Lapidus A."/>
            <person name="Copeland A."/>
            <person name="Glavina Del Rio T."/>
            <person name="Nolan M."/>
            <person name="Lucas S."/>
            <person name="Tice H."/>
            <person name="Cheng J.F."/>
            <person name="Bruce D."/>
            <person name="Goodwin L."/>
            <person name="Pitluck S."/>
            <person name="Ovchinnikova G."/>
            <person name="Pati A."/>
            <person name="Ivanova N."/>
            <person name="Chen A."/>
            <person name="Palaniappan K."/>
            <person name="Chain P."/>
            <person name="D'haeseleer P."/>
            <person name="Goker M."/>
            <person name="Bristow J."/>
            <person name="Eisen J.A."/>
            <person name="Markowitz V."/>
            <person name="Hugenholtz P."/>
            <person name="Rohde M."/>
            <person name="Klenk H.P."/>
            <person name="Kyrpides N.C."/>
        </authorList>
    </citation>
    <scope>NUCLEOTIDE SEQUENCE [LARGE SCALE GENOMIC DNA]</scope>
    <source>
        <strain evidence="10">ATCC 700683 / DSM 15641 / 12-3</strain>
    </source>
</reference>
<evidence type="ECO:0000256" key="1">
    <source>
        <dbReference type="ARBA" id="ARBA00022448"/>
    </source>
</evidence>
<dbReference type="eggNOG" id="COG1971">
    <property type="taxonomic scope" value="Bacteria"/>
</dbReference>
<dbReference type="STRING" id="469378.Ccur_03700"/>
<dbReference type="EMBL" id="CP001682">
    <property type="protein sequence ID" value="ACU94095.1"/>
    <property type="molecule type" value="Genomic_DNA"/>
</dbReference>
<keyword evidence="4 8" id="KW-1133">Transmembrane helix</keyword>
<feature type="transmembrane region" description="Helical" evidence="8">
    <location>
        <begin position="134"/>
        <end position="155"/>
    </location>
</feature>
<feature type="transmembrane region" description="Helical" evidence="8">
    <location>
        <begin position="6"/>
        <end position="26"/>
    </location>
</feature>
<dbReference type="HAMAP" id="MF_01521">
    <property type="entry name" value="MntP_pump"/>
    <property type="match status" value="1"/>
</dbReference>
<feature type="transmembrane region" description="Helical" evidence="8">
    <location>
        <begin position="106"/>
        <end position="128"/>
    </location>
</feature>
<dbReference type="Proteomes" id="UP000000954">
    <property type="component" value="Chromosome"/>
</dbReference>
<dbReference type="PANTHER" id="PTHR35529">
    <property type="entry name" value="MANGANESE EFFLUX PUMP MNTP-RELATED"/>
    <property type="match status" value="1"/>
</dbReference>
<evidence type="ECO:0000256" key="4">
    <source>
        <dbReference type="ARBA" id="ARBA00022989"/>
    </source>
</evidence>
<evidence type="ECO:0000256" key="2">
    <source>
        <dbReference type="ARBA" id="ARBA00022475"/>
    </source>
</evidence>
<dbReference type="Pfam" id="PF02659">
    <property type="entry name" value="Mntp"/>
    <property type="match status" value="1"/>
</dbReference>
<dbReference type="HOGENOM" id="CLU_096410_3_1_11"/>
<keyword evidence="10" id="KW-1185">Reference proteome</keyword>
<keyword evidence="6 8" id="KW-0472">Membrane</keyword>
<evidence type="ECO:0000256" key="3">
    <source>
        <dbReference type="ARBA" id="ARBA00022692"/>
    </source>
</evidence>
<dbReference type="GO" id="GO:0005886">
    <property type="term" value="C:plasma membrane"/>
    <property type="evidence" value="ECO:0007669"/>
    <property type="project" value="UniProtKB-SubCell"/>
</dbReference>
<dbReference type="AlphaFoldDB" id="C7MMF5"/>
<dbReference type="InterPro" id="IPR022929">
    <property type="entry name" value="Put_MntP"/>
</dbReference>
<protein>
    <recommendedName>
        <fullName evidence="8">Putative manganese efflux pump MntP</fullName>
    </recommendedName>
</protein>
<evidence type="ECO:0000256" key="7">
    <source>
        <dbReference type="ARBA" id="ARBA00023211"/>
    </source>
</evidence>
<feature type="transmembrane region" description="Helical" evidence="8">
    <location>
        <begin position="167"/>
        <end position="184"/>
    </location>
</feature>
<keyword evidence="1 8" id="KW-0813">Transport</keyword>
<feature type="transmembrane region" description="Helical" evidence="8">
    <location>
        <begin position="67"/>
        <end position="86"/>
    </location>
</feature>
<comment type="similarity">
    <text evidence="8">Belongs to the MntP (TC 9.B.29) family.</text>
</comment>
<gene>
    <name evidence="8" type="primary">mntP</name>
    <name evidence="9" type="ordered locus">Ccur_03700</name>
</gene>